<dbReference type="GeneID" id="98142649"/>
<name>A0ABR4L5Y8_9EURO</name>
<sequence length="114" mass="13036">MISKGRTLRGRARVRLEKKHSVLPQEVRRWHISCCTLASKMPRAWVFWPPFQGQWCEERPWFQRRRFLTCSFSGSASHALGLLGATCTDLGFGFGAPGRATQKAMCFFLFGRPS</sequence>
<organism evidence="1 2">
    <name type="scientific">Aspergillus lucknowensis</name>
    <dbReference type="NCBI Taxonomy" id="176173"/>
    <lineage>
        <taxon>Eukaryota</taxon>
        <taxon>Fungi</taxon>
        <taxon>Dikarya</taxon>
        <taxon>Ascomycota</taxon>
        <taxon>Pezizomycotina</taxon>
        <taxon>Eurotiomycetes</taxon>
        <taxon>Eurotiomycetidae</taxon>
        <taxon>Eurotiales</taxon>
        <taxon>Aspergillaceae</taxon>
        <taxon>Aspergillus</taxon>
        <taxon>Aspergillus subgen. Nidulantes</taxon>
    </lineage>
</organism>
<protein>
    <submittedName>
        <fullName evidence="1">Uncharacterized protein</fullName>
    </submittedName>
</protein>
<keyword evidence="2" id="KW-1185">Reference proteome</keyword>
<gene>
    <name evidence="1" type="ORF">BJX67DRAFT_335106</name>
</gene>
<reference evidence="1 2" key="1">
    <citation type="submission" date="2024-07" db="EMBL/GenBank/DDBJ databases">
        <title>Section-level genome sequencing and comparative genomics of Aspergillus sections Usti and Cavernicolus.</title>
        <authorList>
            <consortium name="Lawrence Berkeley National Laboratory"/>
            <person name="Nybo J.L."/>
            <person name="Vesth T.C."/>
            <person name="Theobald S."/>
            <person name="Frisvad J.C."/>
            <person name="Larsen T.O."/>
            <person name="Kjaerboelling I."/>
            <person name="Rothschild-Mancinelli K."/>
            <person name="Lyhne E.K."/>
            <person name="Kogle M.E."/>
            <person name="Barry K."/>
            <person name="Clum A."/>
            <person name="Na H."/>
            <person name="Ledsgaard L."/>
            <person name="Lin J."/>
            <person name="Lipzen A."/>
            <person name="Kuo A."/>
            <person name="Riley R."/>
            <person name="Mondo S."/>
            <person name="Labutti K."/>
            <person name="Haridas S."/>
            <person name="Pangalinan J."/>
            <person name="Salamov A.A."/>
            <person name="Simmons B.A."/>
            <person name="Magnuson J.K."/>
            <person name="Chen J."/>
            <person name="Drula E."/>
            <person name="Henrissat B."/>
            <person name="Wiebenga A."/>
            <person name="Lubbers R.J."/>
            <person name="Gomes A.C."/>
            <person name="Macurrencykelacurrency M.R."/>
            <person name="Stajich J."/>
            <person name="Grigoriev I.V."/>
            <person name="Mortensen U.H."/>
            <person name="De Vries R.P."/>
            <person name="Baker S.E."/>
            <person name="Andersen M.R."/>
        </authorList>
    </citation>
    <scope>NUCLEOTIDE SEQUENCE [LARGE SCALE GENOMIC DNA]</scope>
    <source>
        <strain evidence="1 2">CBS 449.75</strain>
    </source>
</reference>
<accession>A0ABR4L5Y8</accession>
<dbReference type="EMBL" id="JBFXLQ010000092">
    <property type="protein sequence ID" value="KAL2859957.1"/>
    <property type="molecule type" value="Genomic_DNA"/>
</dbReference>
<evidence type="ECO:0000313" key="2">
    <source>
        <dbReference type="Proteomes" id="UP001610432"/>
    </source>
</evidence>
<dbReference type="Proteomes" id="UP001610432">
    <property type="component" value="Unassembled WGS sequence"/>
</dbReference>
<dbReference type="RefSeq" id="XP_070880513.1">
    <property type="nucleotide sequence ID" value="XM_071027577.1"/>
</dbReference>
<evidence type="ECO:0000313" key="1">
    <source>
        <dbReference type="EMBL" id="KAL2859957.1"/>
    </source>
</evidence>
<proteinExistence type="predicted"/>
<comment type="caution">
    <text evidence="1">The sequence shown here is derived from an EMBL/GenBank/DDBJ whole genome shotgun (WGS) entry which is preliminary data.</text>
</comment>